<dbReference type="Proteomes" id="UP000274756">
    <property type="component" value="Unassembled WGS sequence"/>
</dbReference>
<dbReference type="GO" id="GO:0006398">
    <property type="term" value="P:mRNA 3'-end processing by stem-loop binding and cleavage"/>
    <property type="evidence" value="ECO:0007669"/>
    <property type="project" value="InterPro"/>
</dbReference>
<dbReference type="Pfam" id="PF13299">
    <property type="entry name" value="CPSF100_C"/>
    <property type="match status" value="1"/>
</dbReference>
<evidence type="ECO:0000256" key="6">
    <source>
        <dbReference type="ARBA" id="ARBA00058386"/>
    </source>
</evidence>
<dbReference type="InterPro" id="IPR011108">
    <property type="entry name" value="RMMBL"/>
</dbReference>
<comment type="function">
    <text evidence="6">CPSF plays a key role in pre-mRNA 3'-end formation, recognizing the AAUAAA signal sequence and interacting with poly(A)polymerase and other factors to bring about cleavage and poly(A) addition.</text>
</comment>
<proteinExistence type="inferred from homology"/>
<dbReference type="GO" id="GO:0005847">
    <property type="term" value="C:mRNA cleavage and polyadenylation specificity factor complex"/>
    <property type="evidence" value="ECO:0007669"/>
    <property type="project" value="InterPro"/>
</dbReference>
<evidence type="ECO:0000256" key="7">
    <source>
        <dbReference type="ARBA" id="ARBA00065452"/>
    </source>
</evidence>
<feature type="domain" description="Beta-Casp" evidence="9">
    <location>
        <begin position="242"/>
        <end position="367"/>
    </location>
</feature>
<dbReference type="SUPFAM" id="SSF56281">
    <property type="entry name" value="Metallo-hydrolase/oxidoreductase"/>
    <property type="match status" value="1"/>
</dbReference>
<name>A0A0N4ULC3_DRAME</name>
<dbReference type="InterPro" id="IPR022712">
    <property type="entry name" value="Beta_Casp"/>
</dbReference>
<evidence type="ECO:0000256" key="3">
    <source>
        <dbReference type="ARBA" id="ARBA00022664"/>
    </source>
</evidence>
<keyword evidence="4 8" id="KW-0694">RNA-binding</keyword>
<comment type="subcellular location">
    <subcellularLocation>
        <location evidence="1 8">Nucleus</location>
    </subcellularLocation>
</comment>
<dbReference type="Pfam" id="PF16661">
    <property type="entry name" value="Lactamase_B_6"/>
    <property type="match status" value="1"/>
</dbReference>
<reference evidence="10 12" key="2">
    <citation type="submission" date="2018-11" db="EMBL/GenBank/DDBJ databases">
        <authorList>
            <consortium name="Pathogen Informatics"/>
        </authorList>
    </citation>
    <scope>NUCLEOTIDE SEQUENCE [LARGE SCALE GENOMIC DNA]</scope>
</reference>
<dbReference type="AlphaFoldDB" id="A0A0N4ULC3"/>
<reference evidence="13" key="1">
    <citation type="submission" date="2017-02" db="UniProtKB">
        <authorList>
            <consortium name="WormBaseParasite"/>
        </authorList>
    </citation>
    <scope>IDENTIFICATION</scope>
</reference>
<accession>A0A0N4ULC3</accession>
<keyword evidence="5 8" id="KW-0539">Nucleus</keyword>
<protein>
    <recommendedName>
        <fullName evidence="8">Cleavage and polyadenylation specificity factor subunit 2</fullName>
    </recommendedName>
    <alternativeName>
        <fullName evidence="8">Cleavage and polyadenylation specificity factor 100 kDa subunit</fullName>
    </alternativeName>
</protein>
<dbReference type="InterPro" id="IPR001279">
    <property type="entry name" value="Metallo-B-lactamas"/>
</dbReference>
<dbReference type="GO" id="GO:0003723">
    <property type="term" value="F:RNA binding"/>
    <property type="evidence" value="ECO:0007669"/>
    <property type="project" value="UniProtKB-KW"/>
</dbReference>
<dbReference type="InterPro" id="IPR025069">
    <property type="entry name" value="Cpsf2_C"/>
</dbReference>
<comment type="similarity">
    <text evidence="2 8">Belongs to the metallo-beta-lactamase superfamily. RNA-metabolizing metallo-beta-lactamase-like family. CPSF2/YSH1 subfamily.</text>
</comment>
<dbReference type="Proteomes" id="UP000038040">
    <property type="component" value="Unplaced"/>
</dbReference>
<dbReference type="EMBL" id="UYYG01001217">
    <property type="protein sequence ID" value="VDN60465.1"/>
    <property type="molecule type" value="Genomic_DNA"/>
</dbReference>
<organism evidence="11 13">
    <name type="scientific">Dracunculus medinensis</name>
    <name type="common">Guinea worm</name>
    <dbReference type="NCBI Taxonomy" id="318479"/>
    <lineage>
        <taxon>Eukaryota</taxon>
        <taxon>Metazoa</taxon>
        <taxon>Ecdysozoa</taxon>
        <taxon>Nematoda</taxon>
        <taxon>Chromadorea</taxon>
        <taxon>Rhabditida</taxon>
        <taxon>Spirurina</taxon>
        <taxon>Dracunculoidea</taxon>
        <taxon>Dracunculidae</taxon>
        <taxon>Dracunculus</taxon>
    </lineage>
</organism>
<dbReference type="Gene3D" id="3.60.15.10">
    <property type="entry name" value="Ribonuclease Z/Hydroxyacylglutathione hydrolase-like"/>
    <property type="match status" value="1"/>
</dbReference>
<evidence type="ECO:0000313" key="11">
    <source>
        <dbReference type="Proteomes" id="UP000038040"/>
    </source>
</evidence>
<keyword evidence="3 8" id="KW-0507">mRNA processing</keyword>
<dbReference type="InterPro" id="IPR035639">
    <property type="entry name" value="CPSF2_MBL"/>
</dbReference>
<evidence type="ECO:0000256" key="5">
    <source>
        <dbReference type="ARBA" id="ARBA00023242"/>
    </source>
</evidence>
<evidence type="ECO:0000256" key="2">
    <source>
        <dbReference type="ARBA" id="ARBA00010624"/>
    </source>
</evidence>
<dbReference type="FunFam" id="3.60.15.10:FF:000008">
    <property type="entry name" value="Cleavage and polyadenylation specificity factor subunit 2"/>
    <property type="match status" value="1"/>
</dbReference>
<evidence type="ECO:0000259" key="9">
    <source>
        <dbReference type="SMART" id="SM01027"/>
    </source>
</evidence>
<dbReference type="SMART" id="SM01027">
    <property type="entry name" value="Beta-Casp"/>
    <property type="match status" value="1"/>
</dbReference>
<dbReference type="CDD" id="cd16293">
    <property type="entry name" value="CPSF2-like_MBL-fold"/>
    <property type="match status" value="1"/>
</dbReference>
<evidence type="ECO:0000313" key="13">
    <source>
        <dbReference type="WBParaSite" id="DME_0000859101-mRNA-1"/>
    </source>
</evidence>
<dbReference type="InterPro" id="IPR036866">
    <property type="entry name" value="RibonucZ/Hydroxyglut_hydro"/>
</dbReference>
<dbReference type="OrthoDB" id="64353at2759"/>
<dbReference type="STRING" id="318479.A0A0N4ULC3"/>
<evidence type="ECO:0000313" key="10">
    <source>
        <dbReference type="EMBL" id="VDN60465.1"/>
    </source>
</evidence>
<comment type="subunit">
    <text evidence="7">CPSF is a heterotetramer composed of four distinct subunits 160, 100, 70 and 30 kDa.</text>
</comment>
<evidence type="ECO:0000256" key="1">
    <source>
        <dbReference type="ARBA" id="ARBA00004123"/>
    </source>
</evidence>
<dbReference type="WBParaSite" id="DME_0000859101-mRNA-1">
    <property type="protein sequence ID" value="DME_0000859101-mRNA-1"/>
    <property type="gene ID" value="DME_0000859101"/>
</dbReference>
<dbReference type="PANTHER" id="PTHR45922:SF1">
    <property type="entry name" value="CLEAVAGE AND POLYADENYLATION SPECIFICITY FACTOR SUBUNIT 2"/>
    <property type="match status" value="1"/>
</dbReference>
<dbReference type="Pfam" id="PF10996">
    <property type="entry name" value="Beta-Casp"/>
    <property type="match status" value="1"/>
</dbReference>
<sequence>MTSIIKLEALSGVQDDGPLCYLLQVDQVYFLLDCGWDERFDLAYIEAVKRRVPLINAVLLSYADIPHLGALPYLVRKCGLNCPIYATVPVYKMGQMFLYDWVNGHTSVEDFNFFNLDDIDSSFERVQQVKYSQTVLLKGDNGLQITPLPAGHMIGGAIWRITKMGDEEIIYAVDFNHKKERHLNGCTFEGIGRPNLMITDAFNAMYNQPRRKQRDEQLVTKLLSTIRDGGDVMIVIDTAGRVLEIAHLLDQLWHNAEAGLITYNLVMLNHVASSVVEFAKSQVEWMSDKILKSFETGRYNPFQFRHVQLCHTHTDLIRVRSPKVVLVSGLDMESGFSRELFLEWCSDPKNTVIVTGRSGDRTLGAKLIRMAEQITENPAQVNRHLTLEVKRRIRLDGIELENYRATKRAEEREATRIRLETSRRNARLEQAESSDDSDDEAIFAAAANAAALGEKYSLDKKGAISFQQSNPINILTSGSNSIIFDLNKLSAAQIAEQRSHDIMWRWEQQQKSSFFKQSKKSFPMFQYIEEKTRWDDYGEIIRPEEYIINDLSNISQVTDRSLDTSVNGGKSQVLLLPEEKEWPTKCISQIIKLEVLCKVEFIDFEGRSDGESLKKILTQIKPKQLIIVHGSPASTRHLAQFAMQNDVVQGKIFTPRLGEVVDATIESHIYQVTLSDSLMSSLIFQSVKDAELSWLDSRILLRKVITEAQNEFENEKENVTDDVEMENADSEVNKRLCSIKVDSETYCLEPIISSNIPPHQAVFVNDPKLSDMKQLLMANGFHAEFNGGVLYINNIASIRRNEAGRFHIEGCISEDYYKIRDIVYAQFAIV</sequence>
<evidence type="ECO:0000256" key="4">
    <source>
        <dbReference type="ARBA" id="ARBA00022884"/>
    </source>
</evidence>
<dbReference type="PANTHER" id="PTHR45922">
    <property type="entry name" value="CLEAVAGE AND POLYADENYLATION SPECIFICITY FACTOR SUBUNIT 2"/>
    <property type="match status" value="1"/>
</dbReference>
<dbReference type="InterPro" id="IPR027075">
    <property type="entry name" value="CPSF2"/>
</dbReference>
<evidence type="ECO:0000313" key="12">
    <source>
        <dbReference type="Proteomes" id="UP000274756"/>
    </source>
</evidence>
<keyword evidence="12" id="KW-1185">Reference proteome</keyword>
<evidence type="ECO:0000256" key="8">
    <source>
        <dbReference type="RuleBase" id="RU365006"/>
    </source>
</evidence>
<gene>
    <name evidence="10" type="ORF">DME_LOCUS10438</name>
</gene>
<dbReference type="Pfam" id="PF07521">
    <property type="entry name" value="RMMBL"/>
    <property type="match status" value="1"/>
</dbReference>